<evidence type="ECO:0000313" key="2">
    <source>
        <dbReference type="EMBL" id="GLL05296.1"/>
    </source>
</evidence>
<dbReference type="RefSeq" id="WP_223094380.1">
    <property type="nucleotide sequence ID" value="NZ_BAAAXA010000001.1"/>
</dbReference>
<name>A0A9W6KNH4_9ACTN</name>
<evidence type="ECO:0000313" key="3">
    <source>
        <dbReference type="Proteomes" id="UP001143480"/>
    </source>
</evidence>
<dbReference type="NCBIfam" id="TIGR01444">
    <property type="entry name" value="fkbM_fam"/>
    <property type="match status" value="1"/>
</dbReference>
<dbReference type="AlphaFoldDB" id="A0A9W6KNH4"/>
<dbReference type="EMBL" id="BSFP01000055">
    <property type="protein sequence ID" value="GLL05296.1"/>
    <property type="molecule type" value="Genomic_DNA"/>
</dbReference>
<dbReference type="Pfam" id="PF05050">
    <property type="entry name" value="Methyltransf_21"/>
    <property type="match status" value="1"/>
</dbReference>
<dbReference type="Gene3D" id="3.40.50.150">
    <property type="entry name" value="Vaccinia Virus protein VP39"/>
    <property type="match status" value="1"/>
</dbReference>
<dbReference type="PANTHER" id="PTHR34203:SF15">
    <property type="entry name" value="SLL1173 PROTEIN"/>
    <property type="match status" value="1"/>
</dbReference>
<dbReference type="PANTHER" id="PTHR34203">
    <property type="entry name" value="METHYLTRANSFERASE, FKBM FAMILY PROTEIN"/>
    <property type="match status" value="1"/>
</dbReference>
<dbReference type="Proteomes" id="UP001143480">
    <property type="component" value="Unassembled WGS sequence"/>
</dbReference>
<sequence length="323" mass="34605">MTLPKLRHRAPLAAIKLARRVLANTPAQRLALVGWAYRKTVAAALGGQERTVDFRGLRLTLPPDDHVFTAGLLGGFYESIELDLFERLAAASIAVVDVGANIGIYTCAGAVRLPPGGRLTAFEPVPANLELLRRNLAQNGCAHRVAVEPSAVGEVPGSTVIHLASGAGNHSLAAAVVGGGRGSLPVPVTTLSEHFGAGSAVDLLKIDVEGFDGFVLRGAARVLRECRPTLLVEFVPEHLRNAGFAPSELLDLIFAEYRHVLVIDEPRRRLWPCTREQLTTYAGRRVNLNLVAAVDPAHLEIIEAHRRPDRTGPVTGARVERGA</sequence>
<dbReference type="SUPFAM" id="SSF53335">
    <property type="entry name" value="S-adenosyl-L-methionine-dependent methyltransferases"/>
    <property type="match status" value="1"/>
</dbReference>
<dbReference type="InterPro" id="IPR029063">
    <property type="entry name" value="SAM-dependent_MTases_sf"/>
</dbReference>
<organism evidence="2 3">
    <name type="scientific">Dactylosporangium matsuzakiense</name>
    <dbReference type="NCBI Taxonomy" id="53360"/>
    <lineage>
        <taxon>Bacteria</taxon>
        <taxon>Bacillati</taxon>
        <taxon>Actinomycetota</taxon>
        <taxon>Actinomycetes</taxon>
        <taxon>Micromonosporales</taxon>
        <taxon>Micromonosporaceae</taxon>
        <taxon>Dactylosporangium</taxon>
    </lineage>
</organism>
<dbReference type="InterPro" id="IPR052514">
    <property type="entry name" value="SAM-dependent_MTase"/>
</dbReference>
<evidence type="ECO:0000259" key="1">
    <source>
        <dbReference type="Pfam" id="PF05050"/>
    </source>
</evidence>
<gene>
    <name evidence="2" type="ORF">GCM10017581_070430</name>
</gene>
<feature type="domain" description="Methyltransferase FkbM" evidence="1">
    <location>
        <begin position="97"/>
        <end position="251"/>
    </location>
</feature>
<accession>A0A9W6KNH4</accession>
<dbReference type="InterPro" id="IPR006342">
    <property type="entry name" value="FkbM_mtfrase"/>
</dbReference>
<reference evidence="2" key="1">
    <citation type="journal article" date="2014" name="Int. J. Syst. Evol. Microbiol.">
        <title>Complete genome sequence of Corynebacterium casei LMG S-19264T (=DSM 44701T), isolated from a smear-ripened cheese.</title>
        <authorList>
            <consortium name="US DOE Joint Genome Institute (JGI-PGF)"/>
            <person name="Walter F."/>
            <person name="Albersmeier A."/>
            <person name="Kalinowski J."/>
            <person name="Ruckert C."/>
        </authorList>
    </citation>
    <scope>NUCLEOTIDE SEQUENCE</scope>
    <source>
        <strain evidence="2">VKM Ac-1321</strain>
    </source>
</reference>
<keyword evidence="3" id="KW-1185">Reference proteome</keyword>
<reference evidence="2" key="2">
    <citation type="submission" date="2023-01" db="EMBL/GenBank/DDBJ databases">
        <authorList>
            <person name="Sun Q."/>
            <person name="Evtushenko L."/>
        </authorList>
    </citation>
    <scope>NUCLEOTIDE SEQUENCE</scope>
    <source>
        <strain evidence="2">VKM Ac-1321</strain>
    </source>
</reference>
<comment type="caution">
    <text evidence="2">The sequence shown here is derived from an EMBL/GenBank/DDBJ whole genome shotgun (WGS) entry which is preliminary data.</text>
</comment>
<proteinExistence type="predicted"/>
<protein>
    <recommendedName>
        <fullName evidence="1">Methyltransferase FkbM domain-containing protein</fullName>
    </recommendedName>
</protein>